<proteinExistence type="predicted"/>
<evidence type="ECO:0000313" key="1">
    <source>
        <dbReference type="EMBL" id="CAF1660678.1"/>
    </source>
</evidence>
<evidence type="ECO:0000313" key="2">
    <source>
        <dbReference type="EMBL" id="CAF4608119.1"/>
    </source>
</evidence>
<evidence type="ECO:0000313" key="3">
    <source>
        <dbReference type="Proteomes" id="UP000663829"/>
    </source>
</evidence>
<reference evidence="1" key="1">
    <citation type="submission" date="2021-02" db="EMBL/GenBank/DDBJ databases">
        <authorList>
            <person name="Nowell W R."/>
        </authorList>
    </citation>
    <scope>NUCLEOTIDE SEQUENCE</scope>
</reference>
<gene>
    <name evidence="1" type="ORF">GPM918_LOCUS45968</name>
    <name evidence="2" type="ORF">SRO942_LOCUS49113</name>
</gene>
<organism evidence="1 3">
    <name type="scientific">Didymodactylos carnosus</name>
    <dbReference type="NCBI Taxonomy" id="1234261"/>
    <lineage>
        <taxon>Eukaryota</taxon>
        <taxon>Metazoa</taxon>
        <taxon>Spiralia</taxon>
        <taxon>Gnathifera</taxon>
        <taxon>Rotifera</taxon>
        <taxon>Eurotatoria</taxon>
        <taxon>Bdelloidea</taxon>
        <taxon>Philodinida</taxon>
        <taxon>Philodinidae</taxon>
        <taxon>Didymodactylos</taxon>
    </lineage>
</organism>
<protein>
    <submittedName>
        <fullName evidence="1">Uncharacterized protein</fullName>
    </submittedName>
</protein>
<accession>A0A816FF15</accession>
<keyword evidence="3" id="KW-1185">Reference proteome</keyword>
<name>A0A816FF15_9BILA</name>
<feature type="non-terminal residue" evidence="1">
    <location>
        <position position="1"/>
    </location>
</feature>
<dbReference type="EMBL" id="CAJNOQ010055767">
    <property type="protein sequence ID" value="CAF1660678.1"/>
    <property type="molecule type" value="Genomic_DNA"/>
</dbReference>
<comment type="caution">
    <text evidence="1">The sequence shown here is derived from an EMBL/GenBank/DDBJ whole genome shotgun (WGS) entry which is preliminary data.</text>
</comment>
<dbReference type="AlphaFoldDB" id="A0A816FF15"/>
<dbReference type="Proteomes" id="UP000663829">
    <property type="component" value="Unassembled WGS sequence"/>
</dbReference>
<dbReference type="Proteomes" id="UP000681722">
    <property type="component" value="Unassembled WGS sequence"/>
</dbReference>
<sequence length="74" mass="8806">STGLGGDFWENAGASNYRELCYESCSNHIAANNRFFINGTFYPYKDFAQHYPWLIPRATTEFMHEVRQYIFYNY</sequence>
<dbReference type="EMBL" id="CAJOBC010129645">
    <property type="protein sequence ID" value="CAF4608119.1"/>
    <property type="molecule type" value="Genomic_DNA"/>
</dbReference>